<dbReference type="Pfam" id="PF07504">
    <property type="entry name" value="FTP"/>
    <property type="match status" value="1"/>
</dbReference>
<dbReference type="SUPFAM" id="SSF55486">
    <property type="entry name" value="Metalloproteases ('zincins'), catalytic domain"/>
    <property type="match status" value="1"/>
</dbReference>
<evidence type="ECO:0000259" key="13">
    <source>
        <dbReference type="Pfam" id="PF07504"/>
    </source>
</evidence>
<dbReference type="GO" id="GO:0006508">
    <property type="term" value="P:proteolysis"/>
    <property type="evidence" value="ECO:0007669"/>
    <property type="project" value="UniProtKB-KW"/>
</dbReference>
<sequence length="565" mass="63351">MHRKSRLVSVALCFTMSLPLTAAQPVALYRASLEGIQQNFAFMLTKDSHSLSTAMNTLEVVKQRTDENQITHVRMQQYYAGVPVFGGYGILHSAQPAEQFLRAGNNTSGNKVTMNGVIYKGLEVELGHPSPSFMQHASIALQQFKEQYRHLPTSEEEVAPMVYIDDNHQAFWAYKVSLLVQHPDKIPTRPTAIIDAVTYTPFVQWNDIKTAMLINAKGVGFGGNARTRKFEYGKGFPYLAVKRDKVAGICYMENAGVKVVDMQHSYKSTNKAMQFTCRQPDPSRPNTYWTGYQADGYDWENGAYSPTNDALYAGMIINRMYKRWFGIDPLTSAGKPMQLIMRVHYGNGYENAFWDGKQMTFGDGDAVMHPLVSLGVSAHEISHGFTEQHSNLVYFGQAGGMNEAFSDMAAQAAEYFSKRKSSWKIGAEILKKGSGYKALRFMEKPSLDGSSIDKADEYYSGLDVHYSSGVYNRLFYLLAHLPDWNTRKAFEVMVKANMDYWTPYSSFDEGGCGVISAAQDLGISTEQVKQSLDMVAINYQQCEEISFKSSENTAKFSVHATKQEI</sequence>
<evidence type="ECO:0000313" key="14">
    <source>
        <dbReference type="EMBL" id="KTD43990.1"/>
    </source>
</evidence>
<keyword evidence="4 10" id="KW-0732">Signal</keyword>
<evidence type="ECO:0000256" key="2">
    <source>
        <dbReference type="ARBA" id="ARBA00022670"/>
    </source>
</evidence>
<keyword evidence="6 10" id="KW-0862">Zinc</keyword>
<evidence type="ECO:0000256" key="4">
    <source>
        <dbReference type="ARBA" id="ARBA00022729"/>
    </source>
</evidence>
<dbReference type="Gene3D" id="3.10.450.490">
    <property type="match status" value="1"/>
</dbReference>
<reference evidence="14 15" key="1">
    <citation type="submission" date="2015-11" db="EMBL/GenBank/DDBJ databases">
        <title>Genomic analysis of 38 Legionella species identifies large and diverse effector repertoires.</title>
        <authorList>
            <person name="Burstein D."/>
            <person name="Amaro F."/>
            <person name="Zusman T."/>
            <person name="Lifshitz Z."/>
            <person name="Cohen O."/>
            <person name="Gilbert J.A."/>
            <person name="Pupko T."/>
            <person name="Shuman H.A."/>
            <person name="Segal G."/>
        </authorList>
    </citation>
    <scope>NUCLEOTIDE SEQUENCE [LARGE SCALE GENOMIC DNA]</scope>
    <source>
        <strain evidence="14 15">Oak Ridge-10</strain>
    </source>
</reference>
<dbReference type="RefSeq" id="WP_025385159.1">
    <property type="nucleotide sequence ID" value="NZ_KV441805.1"/>
</dbReference>
<evidence type="ECO:0000256" key="9">
    <source>
        <dbReference type="PIRSR" id="PIRSR623612-1"/>
    </source>
</evidence>
<comment type="function">
    <text evidence="10">Extracellular zinc metalloprotease.</text>
</comment>
<dbReference type="Gene3D" id="3.10.170.10">
    <property type="match status" value="1"/>
</dbReference>
<dbReference type="PANTHER" id="PTHR33794">
    <property type="entry name" value="BACILLOLYSIN"/>
    <property type="match status" value="1"/>
</dbReference>
<evidence type="ECO:0000259" key="11">
    <source>
        <dbReference type="Pfam" id="PF01447"/>
    </source>
</evidence>
<dbReference type="PRINTS" id="PR00730">
    <property type="entry name" value="THERMOLYSIN"/>
</dbReference>
<comment type="cofactor">
    <cofactor evidence="10">
        <name>Zn(2+)</name>
        <dbReference type="ChEBI" id="CHEBI:29105"/>
    </cofactor>
</comment>
<evidence type="ECO:0000256" key="1">
    <source>
        <dbReference type="ARBA" id="ARBA00009388"/>
    </source>
</evidence>
<dbReference type="Pfam" id="PF02868">
    <property type="entry name" value="Peptidase_M4_C"/>
    <property type="match status" value="1"/>
</dbReference>
<evidence type="ECO:0000256" key="10">
    <source>
        <dbReference type="RuleBase" id="RU366073"/>
    </source>
</evidence>
<evidence type="ECO:0000259" key="12">
    <source>
        <dbReference type="Pfam" id="PF02868"/>
    </source>
</evidence>
<dbReference type="InterPro" id="IPR011096">
    <property type="entry name" value="FTP_domain"/>
</dbReference>
<dbReference type="GO" id="GO:0004222">
    <property type="term" value="F:metalloendopeptidase activity"/>
    <property type="evidence" value="ECO:0007669"/>
    <property type="project" value="UniProtKB-UniRule"/>
</dbReference>
<comment type="caution">
    <text evidence="14">The sequence shown here is derived from an EMBL/GenBank/DDBJ whole genome shotgun (WGS) entry which is preliminary data.</text>
</comment>
<dbReference type="InterPro" id="IPR013856">
    <property type="entry name" value="Peptidase_M4_domain"/>
</dbReference>
<dbReference type="GO" id="GO:0046872">
    <property type="term" value="F:metal ion binding"/>
    <property type="evidence" value="ECO:0007669"/>
    <property type="project" value="UniProtKB-UniRule"/>
</dbReference>
<evidence type="ECO:0000256" key="3">
    <source>
        <dbReference type="ARBA" id="ARBA00022723"/>
    </source>
</evidence>
<dbReference type="InterPro" id="IPR027268">
    <property type="entry name" value="Peptidase_M4/M1_CTD_sf"/>
</dbReference>
<dbReference type="NCBIfam" id="NF045902">
    <property type="entry name" value="MetaloprotProALeg"/>
    <property type="match status" value="1"/>
</dbReference>
<dbReference type="Proteomes" id="UP000054858">
    <property type="component" value="Unassembled WGS sequence"/>
</dbReference>
<evidence type="ECO:0000256" key="5">
    <source>
        <dbReference type="ARBA" id="ARBA00022801"/>
    </source>
</evidence>
<feature type="signal peptide" evidence="10">
    <location>
        <begin position="1"/>
        <end position="22"/>
    </location>
</feature>
<dbReference type="EC" id="3.4.24.-" evidence="10"/>
<dbReference type="InterPro" id="IPR023612">
    <property type="entry name" value="Peptidase_M4"/>
</dbReference>
<dbReference type="AlphaFoldDB" id="A0A0W0XHC0"/>
<keyword evidence="7 10" id="KW-0482">Metalloprotease</keyword>
<comment type="subcellular location">
    <subcellularLocation>
        <location evidence="10">Secreted</location>
    </subcellularLocation>
</comment>
<proteinExistence type="inferred from homology"/>
<feature type="domain" description="Peptidase M4 C-terminal" evidence="12">
    <location>
        <begin position="390"/>
        <end position="536"/>
    </location>
</feature>
<evidence type="ECO:0000313" key="15">
    <source>
        <dbReference type="Proteomes" id="UP000054858"/>
    </source>
</evidence>
<feature type="domain" description="FTP" evidence="13">
    <location>
        <begin position="57"/>
        <end position="92"/>
    </location>
</feature>
<feature type="domain" description="Peptidase M4" evidence="11">
    <location>
        <begin position="232"/>
        <end position="387"/>
    </location>
</feature>
<gene>
    <name evidence="14" type="primary">proA_1</name>
    <name evidence="14" type="ORF">Loak_0250</name>
</gene>
<dbReference type="EMBL" id="LNYP01000005">
    <property type="protein sequence ID" value="KTD43990.1"/>
    <property type="molecule type" value="Genomic_DNA"/>
</dbReference>
<dbReference type="Pfam" id="PF01447">
    <property type="entry name" value="Peptidase_M4"/>
    <property type="match status" value="1"/>
</dbReference>
<dbReference type="InterPro" id="IPR050728">
    <property type="entry name" value="Zinc_Metalloprotease_M4"/>
</dbReference>
<dbReference type="Gene3D" id="1.10.390.10">
    <property type="entry name" value="Neutral Protease Domain 2"/>
    <property type="match status" value="1"/>
</dbReference>
<keyword evidence="3" id="KW-0479">Metal-binding</keyword>
<dbReference type="InterPro" id="IPR001570">
    <property type="entry name" value="Peptidase_M4_C_domain"/>
</dbReference>
<name>A0A0W0XHC0_9GAMM</name>
<dbReference type="GO" id="GO:0005576">
    <property type="term" value="C:extracellular region"/>
    <property type="evidence" value="ECO:0007669"/>
    <property type="project" value="UniProtKB-SubCell"/>
</dbReference>
<dbReference type="PANTHER" id="PTHR33794:SF1">
    <property type="entry name" value="BACILLOLYSIN"/>
    <property type="match status" value="1"/>
</dbReference>
<organism evidence="14 15">
    <name type="scientific">Legionella oakridgensis</name>
    <dbReference type="NCBI Taxonomy" id="29423"/>
    <lineage>
        <taxon>Bacteria</taxon>
        <taxon>Pseudomonadati</taxon>
        <taxon>Pseudomonadota</taxon>
        <taxon>Gammaproteobacteria</taxon>
        <taxon>Legionellales</taxon>
        <taxon>Legionellaceae</taxon>
        <taxon>Legionella</taxon>
    </lineage>
</organism>
<feature type="chain" id="PRO_5023133306" description="Neutral metalloproteinase" evidence="10">
    <location>
        <begin position="23"/>
        <end position="565"/>
    </location>
</feature>
<evidence type="ECO:0000256" key="7">
    <source>
        <dbReference type="ARBA" id="ARBA00023049"/>
    </source>
</evidence>
<accession>A0A0W0XHC0</accession>
<keyword evidence="10" id="KW-0964">Secreted</keyword>
<evidence type="ECO:0000256" key="6">
    <source>
        <dbReference type="ARBA" id="ARBA00022833"/>
    </source>
</evidence>
<keyword evidence="5 10" id="KW-0378">Hydrolase</keyword>
<feature type="active site" evidence="9">
    <location>
        <position position="380"/>
    </location>
</feature>
<evidence type="ECO:0000256" key="8">
    <source>
        <dbReference type="ARBA" id="ARBA00023145"/>
    </source>
</evidence>
<protein>
    <recommendedName>
        <fullName evidence="10">Neutral metalloproteinase</fullName>
        <ecNumber evidence="10">3.4.24.-</ecNumber>
    </recommendedName>
</protein>
<comment type="similarity">
    <text evidence="1 10">Belongs to the peptidase M4 family.</text>
</comment>
<keyword evidence="2 10" id="KW-0645">Protease</keyword>
<keyword evidence="8" id="KW-0865">Zymogen</keyword>
<dbReference type="Gene3D" id="3.10.450.40">
    <property type="match status" value="1"/>
</dbReference>
<dbReference type="CDD" id="cd09597">
    <property type="entry name" value="M4_TLP"/>
    <property type="match status" value="1"/>
</dbReference>
<feature type="active site" description="Proton donor" evidence="9">
    <location>
        <position position="465"/>
    </location>
</feature>
<dbReference type="PATRIC" id="fig|29423.5.peg.257"/>